<reference evidence="2" key="1">
    <citation type="journal article" date="2014" name="Genome Announc.">
        <title>Draft genome sequence of Colletotrichum sublineola, a destructive pathogen of cultivated sorghum.</title>
        <authorList>
            <person name="Baroncelli R."/>
            <person name="Sanz-Martin J.M."/>
            <person name="Rech G.E."/>
            <person name="Sukno S.A."/>
            <person name="Thon M.R."/>
        </authorList>
    </citation>
    <scope>NUCLEOTIDE SEQUENCE [LARGE SCALE GENOMIC DNA]</scope>
    <source>
        <strain evidence="2">TX430BB</strain>
    </source>
</reference>
<dbReference type="AlphaFoldDB" id="A0A066X363"/>
<dbReference type="Proteomes" id="UP000027238">
    <property type="component" value="Unassembled WGS sequence"/>
</dbReference>
<keyword evidence="2" id="KW-1185">Reference proteome</keyword>
<accession>A0A066X363</accession>
<name>A0A066X363_COLSU</name>
<dbReference type="EMBL" id="JMSE01001545">
    <property type="protein sequence ID" value="KDN60161.1"/>
    <property type="molecule type" value="Genomic_DNA"/>
</dbReference>
<dbReference type="OMA" id="MWRTIWR"/>
<protein>
    <submittedName>
        <fullName evidence="1">Uncharacterized protein</fullName>
    </submittedName>
</protein>
<comment type="caution">
    <text evidence="1">The sequence shown here is derived from an EMBL/GenBank/DDBJ whole genome shotgun (WGS) entry which is preliminary data.</text>
</comment>
<sequence length="518" mass="59384">MFEGVKKVGDDYQWRLMTSELINFAHIRASNILSGEIFYRPVSDIDGFINAITPVFSPSVVMQIRYNLDSFDTIAGFECTEVFLGQQTICDWVFHIIAEYLKPLRAFDQVSAPREGHLTVPQLGGPSDMFNFPTDRTVQQVVIRGRTVLEAWTTNATTRQLSMMKKDKQRLRHDPENLDSIWTPRQAGGNPVYHGSIIRNKKWPQRFNETPFSALQPRINSNQMVTDAFPVIFTAFSPLRCFLWAAFDSMLPYLTPSAQDILHTQDTWVNGGRTYKGVVLFKFHSTQPAPAVLTHYVIPEGKEGQWGSRSLSDNNKGISHQNVWGHYRDIHGQSGDAFPDLVHGLEYGNQLNGLSPFRTNMWRTIWRATAASDHLNAQHAATYAISFELGSSTAPPLPSTRAIIRDVVGLYPFQLPTNEPQLQLNKQHRVYLDYTTQWFDDNTYENKIRLQNTRLLLAEHKRDDFNQYASHLHQDSRTTHDERVIIHTDIVREVKARWTNQPTTLMPKYYQPTGSWVG</sequence>
<organism evidence="1 2">
    <name type="scientific">Colletotrichum sublineola</name>
    <name type="common">Sorghum anthracnose fungus</name>
    <dbReference type="NCBI Taxonomy" id="1173701"/>
    <lineage>
        <taxon>Eukaryota</taxon>
        <taxon>Fungi</taxon>
        <taxon>Dikarya</taxon>
        <taxon>Ascomycota</taxon>
        <taxon>Pezizomycotina</taxon>
        <taxon>Sordariomycetes</taxon>
        <taxon>Hypocreomycetidae</taxon>
        <taxon>Glomerellales</taxon>
        <taxon>Glomerellaceae</taxon>
        <taxon>Colletotrichum</taxon>
        <taxon>Colletotrichum graminicola species complex</taxon>
    </lineage>
</organism>
<gene>
    <name evidence="1" type="ORF">CSUB01_07118</name>
</gene>
<dbReference type="eggNOG" id="ENOG502R5PC">
    <property type="taxonomic scope" value="Eukaryota"/>
</dbReference>
<dbReference type="HOGENOM" id="CLU_040053_0_0_1"/>
<proteinExistence type="predicted"/>
<dbReference type="OrthoDB" id="3723548at2759"/>
<evidence type="ECO:0000313" key="2">
    <source>
        <dbReference type="Proteomes" id="UP000027238"/>
    </source>
</evidence>
<evidence type="ECO:0000313" key="1">
    <source>
        <dbReference type="EMBL" id="KDN60161.1"/>
    </source>
</evidence>